<dbReference type="GO" id="GO:0016787">
    <property type="term" value="F:hydrolase activity"/>
    <property type="evidence" value="ECO:0007669"/>
    <property type="project" value="UniProtKB-KW"/>
</dbReference>
<gene>
    <name evidence="4" type="ORF">N7539_004317</name>
</gene>
<dbReference type="InterPro" id="IPR029018">
    <property type="entry name" value="Hex-like_dom2"/>
</dbReference>
<reference evidence="4" key="2">
    <citation type="journal article" date="2023" name="IMA Fungus">
        <title>Comparative genomic study of the Penicillium genus elucidates a diverse pangenome and 15 lateral gene transfer events.</title>
        <authorList>
            <person name="Petersen C."/>
            <person name="Sorensen T."/>
            <person name="Nielsen M.R."/>
            <person name="Sondergaard T.E."/>
            <person name="Sorensen J.L."/>
            <person name="Fitzpatrick D.A."/>
            <person name="Frisvad J.C."/>
            <person name="Nielsen K.L."/>
        </authorList>
    </citation>
    <scope>NUCLEOTIDE SEQUENCE</scope>
    <source>
        <strain evidence="4">IBT 30728</strain>
    </source>
</reference>
<dbReference type="Proteomes" id="UP001148312">
    <property type="component" value="Unassembled WGS sequence"/>
</dbReference>
<keyword evidence="2" id="KW-0732">Signal</keyword>
<dbReference type="Pfam" id="PF07555">
    <property type="entry name" value="NAGidase"/>
    <property type="match status" value="2"/>
</dbReference>
<evidence type="ECO:0000256" key="1">
    <source>
        <dbReference type="ARBA" id="ARBA00022801"/>
    </source>
</evidence>
<sequence>MVPFSLRSLVHWSALAQVLLVVVTAKETPANHVNKSFKITPTPQELSSHGQAISLSQEHVTLVVGNTTDSSTLDVIKTIVSLAGGKVGVSFPSTGKRTQIVAVTQSENQLAADLARSLTGKSADDLLPDGYILATGTHGGQATIVLNGVDKRVHIRLVSRPGSVLLVEADFEATIKKFDQARILGVRRFYIAFDDIPTVFHCDSDKAKRTDEGDWHWLADAQAYYLNPVQEEYIISNSLNDLETRTGEAVFSDRINKTSVQQADSTYVTDKLFLWDNFPVNDGKRDRLFLNPLTDPGAPDLYKYLLCFTSNSMEQAYATMPALAN</sequence>
<dbReference type="GeneID" id="81624168"/>
<dbReference type="EMBL" id="JAPWDQ010000004">
    <property type="protein sequence ID" value="KAJ5489427.1"/>
    <property type="molecule type" value="Genomic_DNA"/>
</dbReference>
<organism evidence="4 5">
    <name type="scientific">Penicillium diatomitis</name>
    <dbReference type="NCBI Taxonomy" id="2819901"/>
    <lineage>
        <taxon>Eukaryota</taxon>
        <taxon>Fungi</taxon>
        <taxon>Dikarya</taxon>
        <taxon>Ascomycota</taxon>
        <taxon>Pezizomycotina</taxon>
        <taxon>Eurotiomycetes</taxon>
        <taxon>Eurotiomycetidae</taxon>
        <taxon>Eurotiales</taxon>
        <taxon>Aspergillaceae</taxon>
        <taxon>Penicillium</taxon>
    </lineage>
</organism>
<dbReference type="InterPro" id="IPR017853">
    <property type="entry name" value="GH"/>
</dbReference>
<feature type="chain" id="PRO_5040768481" description="GH84 domain-containing protein" evidence="2">
    <location>
        <begin position="26"/>
        <end position="325"/>
    </location>
</feature>
<accession>A0A9W9XEU3</accession>
<name>A0A9W9XEU3_9EURO</name>
<dbReference type="InterPro" id="IPR011496">
    <property type="entry name" value="O-GlcNAcase_cat"/>
</dbReference>
<dbReference type="SUPFAM" id="SSF51445">
    <property type="entry name" value="(Trans)glycosidases"/>
    <property type="match status" value="1"/>
</dbReference>
<reference evidence="4" key="1">
    <citation type="submission" date="2022-12" db="EMBL/GenBank/DDBJ databases">
        <authorList>
            <person name="Petersen C."/>
        </authorList>
    </citation>
    <scope>NUCLEOTIDE SEQUENCE</scope>
    <source>
        <strain evidence="4">IBT 30728</strain>
    </source>
</reference>
<protein>
    <recommendedName>
        <fullName evidence="3">GH84 domain-containing protein</fullName>
    </recommendedName>
</protein>
<feature type="domain" description="GH84" evidence="3">
    <location>
        <begin position="85"/>
        <end position="325"/>
    </location>
</feature>
<proteinExistence type="predicted"/>
<dbReference type="RefSeq" id="XP_056791460.1">
    <property type="nucleotide sequence ID" value="XM_056933919.1"/>
</dbReference>
<dbReference type="PROSITE" id="PS52009">
    <property type="entry name" value="GH84"/>
    <property type="match status" value="1"/>
</dbReference>
<evidence type="ECO:0000256" key="2">
    <source>
        <dbReference type="SAM" id="SignalP"/>
    </source>
</evidence>
<evidence type="ECO:0000259" key="3">
    <source>
        <dbReference type="PROSITE" id="PS52009"/>
    </source>
</evidence>
<feature type="signal peptide" evidence="2">
    <location>
        <begin position="1"/>
        <end position="25"/>
    </location>
</feature>
<dbReference type="AlphaFoldDB" id="A0A9W9XEU3"/>
<keyword evidence="5" id="KW-1185">Reference proteome</keyword>
<dbReference type="Gene3D" id="3.20.20.80">
    <property type="entry name" value="Glycosidases"/>
    <property type="match status" value="2"/>
</dbReference>
<dbReference type="Gene3D" id="3.30.379.10">
    <property type="entry name" value="Chitobiase/beta-hexosaminidase domain 2-like"/>
    <property type="match status" value="1"/>
</dbReference>
<evidence type="ECO:0000313" key="5">
    <source>
        <dbReference type="Proteomes" id="UP001148312"/>
    </source>
</evidence>
<keyword evidence="1" id="KW-0378">Hydrolase</keyword>
<evidence type="ECO:0000313" key="4">
    <source>
        <dbReference type="EMBL" id="KAJ5489427.1"/>
    </source>
</evidence>
<comment type="caution">
    <text evidence="4">The sequence shown here is derived from an EMBL/GenBank/DDBJ whole genome shotgun (WGS) entry which is preliminary data.</text>
</comment>